<dbReference type="Pfam" id="PF11943">
    <property type="entry name" value="DUF3460"/>
    <property type="match status" value="1"/>
</dbReference>
<dbReference type="Proteomes" id="UP001198701">
    <property type="component" value="Unassembled WGS sequence"/>
</dbReference>
<evidence type="ECO:0000313" key="1">
    <source>
        <dbReference type="EMBL" id="MCC6072071.1"/>
    </source>
</evidence>
<reference evidence="1 2" key="1">
    <citation type="submission" date="2021-11" db="EMBL/GenBank/DDBJ databases">
        <authorList>
            <person name="Huq M.A."/>
        </authorList>
    </citation>
    <scope>NUCLEOTIDE SEQUENCE [LARGE SCALE GENOMIC DNA]</scope>
    <source>
        <strain evidence="1 2">MAHUQ-52</strain>
    </source>
</reference>
<gene>
    <name evidence="1" type="ORF">LMJ30_14020</name>
</gene>
<dbReference type="InterPro" id="IPR021853">
    <property type="entry name" value="DUF3460"/>
</dbReference>
<organism evidence="1 2">
    <name type="scientific">Massilia agrisoli</name>
    <dbReference type="NCBI Taxonomy" id="2892444"/>
    <lineage>
        <taxon>Bacteria</taxon>
        <taxon>Pseudomonadati</taxon>
        <taxon>Pseudomonadota</taxon>
        <taxon>Betaproteobacteria</taxon>
        <taxon>Burkholderiales</taxon>
        <taxon>Oxalobacteraceae</taxon>
        <taxon>Telluria group</taxon>
        <taxon>Massilia</taxon>
    </lineage>
</organism>
<proteinExistence type="predicted"/>
<comment type="caution">
    <text evidence="1">The sequence shown here is derived from an EMBL/GenBank/DDBJ whole genome shotgun (WGS) entry which is preliminary data.</text>
</comment>
<dbReference type="RefSeq" id="WP_229432936.1">
    <property type="nucleotide sequence ID" value="NZ_JAJHPV010000013.1"/>
</dbReference>
<dbReference type="EMBL" id="JAJHPV010000013">
    <property type="protein sequence ID" value="MCC6072071.1"/>
    <property type="molecule type" value="Genomic_DNA"/>
</dbReference>
<protein>
    <submittedName>
        <fullName evidence="1">DUF3460 family protein</fullName>
    </submittedName>
</protein>
<evidence type="ECO:0000313" key="2">
    <source>
        <dbReference type="Proteomes" id="UP001198701"/>
    </source>
</evidence>
<accession>A0ABS8IW23</accession>
<name>A0ABS8IW23_9BURK</name>
<keyword evidence="2" id="KW-1185">Reference proteome</keyword>
<sequence>MQTHTHKRRHLTGPGEYVSEFEQFLDNYLARHPGVEEDQMRGWYIWWDHKQDIAERDKERRDSVAVKPYSYE</sequence>